<feature type="region of interest" description="Disordered" evidence="1">
    <location>
        <begin position="741"/>
        <end position="917"/>
    </location>
</feature>
<reference evidence="2" key="2">
    <citation type="submission" date="2024-08" db="UniProtKB">
        <authorList>
            <consortium name="EnsemblMetazoa"/>
        </authorList>
    </citation>
    <scope>IDENTIFICATION</scope>
</reference>
<proteinExistence type="predicted"/>
<sequence length="1180" mass="130470">MEYDKQINTLVSGYLKAHCKSAYKVFLKSQHVSPRHMSHWVAGQTLEVILKNYSRIQDIVHGCLEDTDYCKEKGVEGCSPYYLPEQLLYLLERDRPATPASTIATLDERSPEPPQVESRPDGEEVSDNPSEVEATPTHLLPGNISSIMTEKLLQKTDFHEKLAHNINSALNVPELTSLSEKCDNDIELENSIKKALNRTEADPIFHSLLEDLLGPVSNQLERAESPKATEPTPEQQPVSKEQIPNGNEQPNQVRQQEPVNVQTTGLYVIPSQPIAQAANQQYYIVNQPILIQQPNPQALLQQFQIPNQLPSVDTSQKSCGKFSEQDIMSMPTIFVNDRNELTYSDQQSTSTPTEVRNAKEYLNAFGAGNHSPILSKGRPRRKPPKPRAAMSDCVGTIQPKPSFVFEVLRAEVPVQTCTVGDVVDVEPVSKEVRNLAPICTPSPLVVASTKNPTPKSGSHVRSLQFPSPVRKTDIQLSVGKQKASKELFKGSGKKLSTPQRKKKWAWDASLRNNIMIPESPPRVKKPQKRSRPVKLDVSDTDGKTLEEALRSPPRLDHPEPKPQTPGLDIKKIVSPSVLCNTASKRNMEVDGAAAPKPPILSARKNINSLLETPAKKDKTPVGFSTTPLTPMLKANLKGIIVGDTFSIDTPDFPITPGMSLMDHPSNSAYCILKESEADKATQAGVLEEEKKSSVRKTDDSDGPFSPKVYGTKETLDAFNRNQTGKKNLELLDKDGVQWETKSDLSEDDQNKTVICNPPKAHSGRAARITRSATGKSLAALKCQMLQEERKENSEAQSKKEPQALSSDSEESGNVDRSRSKSKKKPARKKESDKKSKVPKPKKAPPSKARSRKSSKSPQAVPKPPVSGPDTSSAAEAKPQNNPECSYDADCSSGKGQLEGPENSEETAANSGKFEPFHLGSSILTPLALASGPVAPSLKEEVEEKRKRMIELDKRDVRKLSKTPSRRGSARYKPDVRHKRKGSVPMRLMSNGTEEQLFQAVSQDEFFEKIGSNLHRTNRSSHSEGGSEESNQSKKAFKIGNEAADEYQWDRCTVQLQSKEKLVVFDEATGPQRSREEYDWNLENKGFVVSIPLEGEREQPVKITITTARTLWEIPGLEMSSGGGSDPEDSKTSRKRKQRSDSCSSNGQAKKIKPALHPSFLNEQNIEMVLTKLHGPNYKTS</sequence>
<feature type="compositionally biased region" description="Polar residues" evidence="1">
    <location>
        <begin position="868"/>
        <end position="883"/>
    </location>
</feature>
<evidence type="ECO:0000313" key="3">
    <source>
        <dbReference type="Proteomes" id="UP000019118"/>
    </source>
</evidence>
<organism evidence="2 3">
    <name type="scientific">Dendroctonus ponderosae</name>
    <name type="common">Mountain pine beetle</name>
    <dbReference type="NCBI Taxonomy" id="77166"/>
    <lineage>
        <taxon>Eukaryota</taxon>
        <taxon>Metazoa</taxon>
        <taxon>Ecdysozoa</taxon>
        <taxon>Arthropoda</taxon>
        <taxon>Hexapoda</taxon>
        <taxon>Insecta</taxon>
        <taxon>Pterygota</taxon>
        <taxon>Neoptera</taxon>
        <taxon>Endopterygota</taxon>
        <taxon>Coleoptera</taxon>
        <taxon>Polyphaga</taxon>
        <taxon>Cucujiformia</taxon>
        <taxon>Curculionidae</taxon>
        <taxon>Scolytinae</taxon>
        <taxon>Dendroctonus</taxon>
    </lineage>
</organism>
<feature type="region of interest" description="Disordered" evidence="1">
    <location>
        <begin position="1113"/>
        <end position="1158"/>
    </location>
</feature>
<evidence type="ECO:0000256" key="1">
    <source>
        <dbReference type="SAM" id="MobiDB-lite"/>
    </source>
</evidence>
<dbReference type="GeneID" id="109543394"/>
<feature type="region of interest" description="Disordered" evidence="1">
    <location>
        <begin position="680"/>
        <end position="710"/>
    </location>
</feature>
<protein>
    <recommendedName>
        <fullName evidence="4">LisH domain-containing protein</fullName>
    </recommendedName>
</protein>
<feature type="region of interest" description="Disordered" evidence="1">
    <location>
        <begin position="367"/>
        <end position="393"/>
    </location>
</feature>
<dbReference type="KEGG" id="dpa:109543394"/>
<feature type="compositionally biased region" description="Basic residues" evidence="1">
    <location>
        <begin position="959"/>
        <end position="981"/>
    </location>
</feature>
<reference evidence="3" key="1">
    <citation type="journal article" date="2013" name="Genome Biol.">
        <title>Draft genome of the mountain pine beetle, Dendroctonus ponderosae Hopkins, a major forest pest.</title>
        <authorList>
            <person name="Keeling C.I."/>
            <person name="Yuen M.M."/>
            <person name="Liao N.Y."/>
            <person name="Docking T.R."/>
            <person name="Chan S.K."/>
            <person name="Taylor G.A."/>
            <person name="Palmquist D.L."/>
            <person name="Jackman S.D."/>
            <person name="Nguyen A."/>
            <person name="Li M."/>
            <person name="Henderson H."/>
            <person name="Janes J.K."/>
            <person name="Zhao Y."/>
            <person name="Pandoh P."/>
            <person name="Moore R."/>
            <person name="Sperling F.A."/>
            <person name="Huber D.P."/>
            <person name="Birol I."/>
            <person name="Jones S.J."/>
            <person name="Bohlmann J."/>
        </authorList>
    </citation>
    <scope>NUCLEOTIDE SEQUENCE</scope>
</reference>
<feature type="compositionally biased region" description="Basic and acidic residues" evidence="1">
    <location>
        <begin position="533"/>
        <end position="560"/>
    </location>
</feature>
<name>A0AAR5Q682_DENPD</name>
<feature type="compositionally biased region" description="Basic and acidic residues" evidence="1">
    <location>
        <begin position="937"/>
        <end position="958"/>
    </location>
</feature>
<feature type="compositionally biased region" description="Basic and acidic residues" evidence="1">
    <location>
        <begin position="687"/>
        <end position="699"/>
    </location>
</feature>
<evidence type="ECO:0000313" key="2">
    <source>
        <dbReference type="EnsemblMetazoa" id="XP_019768646.1"/>
    </source>
</evidence>
<feature type="region of interest" description="Disordered" evidence="1">
    <location>
        <begin position="931"/>
        <end position="988"/>
    </location>
</feature>
<feature type="compositionally biased region" description="Basic and acidic residues" evidence="1">
    <location>
        <begin position="786"/>
        <end position="801"/>
    </location>
</feature>
<dbReference type="EnsemblMetazoa" id="XM_019913087.1">
    <property type="protein sequence ID" value="XP_019768646.1"/>
    <property type="gene ID" value="LOC109543394"/>
</dbReference>
<feature type="compositionally biased region" description="Basic residues" evidence="1">
    <location>
        <begin position="836"/>
        <end position="854"/>
    </location>
</feature>
<dbReference type="Proteomes" id="UP000019118">
    <property type="component" value="Unassembled WGS sequence"/>
</dbReference>
<feature type="region of interest" description="Disordered" evidence="1">
    <location>
        <begin position="102"/>
        <end position="138"/>
    </location>
</feature>
<dbReference type="RefSeq" id="XP_019768646.1">
    <property type="nucleotide sequence ID" value="XM_019913087.2"/>
</dbReference>
<keyword evidence="3" id="KW-1185">Reference proteome</keyword>
<dbReference type="AlphaFoldDB" id="A0AAR5Q682"/>
<evidence type="ECO:0008006" key="4">
    <source>
        <dbReference type="Google" id="ProtNLM"/>
    </source>
</evidence>
<feature type="region of interest" description="Disordered" evidence="1">
    <location>
        <begin position="475"/>
        <end position="568"/>
    </location>
</feature>
<feature type="compositionally biased region" description="Basic and acidic residues" evidence="1">
    <location>
        <begin position="741"/>
        <end position="750"/>
    </location>
</feature>
<feature type="region of interest" description="Disordered" evidence="1">
    <location>
        <begin position="1008"/>
        <end position="1035"/>
    </location>
</feature>
<feature type="region of interest" description="Disordered" evidence="1">
    <location>
        <begin position="222"/>
        <end position="254"/>
    </location>
</feature>
<feature type="compositionally biased region" description="Polar residues" evidence="1">
    <location>
        <begin position="232"/>
        <end position="254"/>
    </location>
</feature>
<accession>A0AAR5Q682</accession>
<feature type="compositionally biased region" description="Basic residues" evidence="1">
    <location>
        <begin position="522"/>
        <end position="532"/>
    </location>
</feature>